<gene>
    <name evidence="2" type="ORF">J2S57_005457</name>
</gene>
<accession>A0ABT9PAJ7</accession>
<evidence type="ECO:0000256" key="1">
    <source>
        <dbReference type="SAM" id="MobiDB-lite"/>
    </source>
</evidence>
<sequence length="325" mass="34665">MTGTMTGEREGGGRRVVPFLYSRGRDIGYQLLVADEQRLGTPASEQLIRSLPPGTSPPGTVFLTHLAGGVRTVFRKEPLESARFGLDGAPVDRSGRGVIVTFGWILPAGMTSTNAPWTAQDLQRCRDAVAGDLQRAWTAQEELPARSAEPIVLPVRAGEPLRVLTLPTDGRAASREPGHRATASPRPGPGRSRAVRAVVAVALAVPLLLVLRPLWSSGPDPDPALDPALDPAQADRRGTAVCQALASPDRQTAEKVLETAWPDSSRPLATLLDQERRPGSQCSFTLEEPDQAQPVAHVTVSSKGRQSEWTVTLAPPVQALPVPPD</sequence>
<keyword evidence="3" id="KW-1185">Reference proteome</keyword>
<dbReference type="EMBL" id="JAUSQZ010000001">
    <property type="protein sequence ID" value="MDP9829708.1"/>
    <property type="molecule type" value="Genomic_DNA"/>
</dbReference>
<name>A0ABT9PAJ7_9ACTN</name>
<evidence type="ECO:0000313" key="2">
    <source>
        <dbReference type="EMBL" id="MDP9829708.1"/>
    </source>
</evidence>
<comment type="caution">
    <text evidence="2">The sequence shown here is derived from an EMBL/GenBank/DDBJ whole genome shotgun (WGS) entry which is preliminary data.</text>
</comment>
<evidence type="ECO:0000313" key="3">
    <source>
        <dbReference type="Proteomes" id="UP001235712"/>
    </source>
</evidence>
<protein>
    <submittedName>
        <fullName evidence="2">Uncharacterized protein</fullName>
    </submittedName>
</protein>
<dbReference type="Proteomes" id="UP001235712">
    <property type="component" value="Unassembled WGS sequence"/>
</dbReference>
<organism evidence="2 3">
    <name type="scientific">Kineosporia succinea</name>
    <dbReference type="NCBI Taxonomy" id="84632"/>
    <lineage>
        <taxon>Bacteria</taxon>
        <taxon>Bacillati</taxon>
        <taxon>Actinomycetota</taxon>
        <taxon>Actinomycetes</taxon>
        <taxon>Kineosporiales</taxon>
        <taxon>Kineosporiaceae</taxon>
        <taxon>Kineosporia</taxon>
    </lineage>
</organism>
<feature type="region of interest" description="Disordered" evidence="1">
    <location>
        <begin position="273"/>
        <end position="294"/>
    </location>
</feature>
<feature type="region of interest" description="Disordered" evidence="1">
    <location>
        <begin position="168"/>
        <end position="192"/>
    </location>
</feature>
<dbReference type="RefSeq" id="WP_307248138.1">
    <property type="nucleotide sequence ID" value="NZ_JAUSQZ010000001.1"/>
</dbReference>
<proteinExistence type="predicted"/>
<reference evidence="2 3" key="1">
    <citation type="submission" date="2023-07" db="EMBL/GenBank/DDBJ databases">
        <title>Sequencing the genomes of 1000 actinobacteria strains.</title>
        <authorList>
            <person name="Klenk H.-P."/>
        </authorList>
    </citation>
    <scope>NUCLEOTIDE SEQUENCE [LARGE SCALE GENOMIC DNA]</scope>
    <source>
        <strain evidence="2 3">DSM 44388</strain>
    </source>
</reference>